<dbReference type="PANTHER" id="PTHR24012">
    <property type="entry name" value="RNA BINDING PROTEIN"/>
    <property type="match status" value="1"/>
</dbReference>
<dbReference type="GO" id="GO:0003723">
    <property type="term" value="F:RNA binding"/>
    <property type="evidence" value="ECO:0007669"/>
    <property type="project" value="UniProtKB-UniRule"/>
</dbReference>
<feature type="non-terminal residue" evidence="5">
    <location>
        <position position="1"/>
    </location>
</feature>
<dbReference type="Proteomes" id="UP001432322">
    <property type="component" value="Unassembled WGS sequence"/>
</dbReference>
<dbReference type="EMBL" id="BTSY01000006">
    <property type="protein sequence ID" value="GMT32482.1"/>
    <property type="molecule type" value="Genomic_DNA"/>
</dbReference>
<keyword evidence="1" id="KW-0677">Repeat</keyword>
<dbReference type="SMART" id="SM00360">
    <property type="entry name" value="RRM"/>
    <property type="match status" value="2"/>
</dbReference>
<dbReference type="PROSITE" id="PS50102">
    <property type="entry name" value="RRM"/>
    <property type="match status" value="2"/>
</dbReference>
<dbReference type="Pfam" id="PF00076">
    <property type="entry name" value="RRM_1"/>
    <property type="match status" value="2"/>
</dbReference>
<accession>A0AAV5WKI9</accession>
<evidence type="ECO:0000313" key="5">
    <source>
        <dbReference type="EMBL" id="GMT32482.1"/>
    </source>
</evidence>
<dbReference type="InterPro" id="IPR012677">
    <property type="entry name" value="Nucleotide-bd_a/b_plait_sf"/>
</dbReference>
<keyword evidence="2 3" id="KW-0694">RNA-binding</keyword>
<feature type="domain" description="RRM" evidence="4">
    <location>
        <begin position="24"/>
        <end position="102"/>
    </location>
</feature>
<dbReference type="AlphaFoldDB" id="A0AAV5WKI9"/>
<evidence type="ECO:0000313" key="6">
    <source>
        <dbReference type="Proteomes" id="UP001432322"/>
    </source>
</evidence>
<proteinExistence type="predicted"/>
<reference evidence="5" key="1">
    <citation type="submission" date="2023-10" db="EMBL/GenBank/DDBJ databases">
        <title>Genome assembly of Pristionchus species.</title>
        <authorList>
            <person name="Yoshida K."/>
            <person name="Sommer R.J."/>
        </authorList>
    </citation>
    <scope>NUCLEOTIDE SEQUENCE</scope>
    <source>
        <strain evidence="5">RS5133</strain>
    </source>
</reference>
<dbReference type="SUPFAM" id="SSF54928">
    <property type="entry name" value="RNA-binding domain, RBD"/>
    <property type="match status" value="1"/>
</dbReference>
<keyword evidence="6" id="KW-1185">Reference proteome</keyword>
<evidence type="ECO:0000256" key="3">
    <source>
        <dbReference type="PROSITE-ProRule" id="PRU00176"/>
    </source>
</evidence>
<evidence type="ECO:0000259" key="4">
    <source>
        <dbReference type="PROSITE" id="PS50102"/>
    </source>
</evidence>
<evidence type="ECO:0000256" key="2">
    <source>
        <dbReference type="ARBA" id="ARBA00022884"/>
    </source>
</evidence>
<feature type="non-terminal residue" evidence="5">
    <location>
        <position position="196"/>
    </location>
</feature>
<dbReference type="Gene3D" id="3.30.70.330">
    <property type="match status" value="2"/>
</dbReference>
<feature type="domain" description="RRM" evidence="4">
    <location>
        <begin position="118"/>
        <end position="195"/>
    </location>
</feature>
<comment type="caution">
    <text evidence="5">The sequence shown here is derived from an EMBL/GenBank/DDBJ whole genome shotgun (WGS) entry which is preliminary data.</text>
</comment>
<name>A0AAV5WKI9_9BILA</name>
<dbReference type="InterPro" id="IPR000504">
    <property type="entry name" value="RRM_dom"/>
</dbReference>
<sequence length="196" mass="20782">AANRAAAAAVRADSTNTATVDVTATLHAGNIHADVTESMLMAKFKSVGPVKSTRICRNAASAHAVGYAYINYQHRADAAIALNTLNSMSLCGVPLRLSWSRNSSTAPRQSTPNPIVSANVYIKNLDKSIDNKRLHDAFSPFGVITSHMVAVNGSGVSMGYGYVNFATESAARQAIQTCNGMFLAGKTVTVEKFKSR</sequence>
<evidence type="ECO:0000256" key="1">
    <source>
        <dbReference type="ARBA" id="ARBA00022737"/>
    </source>
</evidence>
<dbReference type="InterPro" id="IPR035979">
    <property type="entry name" value="RBD_domain_sf"/>
</dbReference>
<gene>
    <name evidence="5" type="ORF">PFISCL1PPCAC_23779</name>
</gene>
<organism evidence="5 6">
    <name type="scientific">Pristionchus fissidentatus</name>
    <dbReference type="NCBI Taxonomy" id="1538716"/>
    <lineage>
        <taxon>Eukaryota</taxon>
        <taxon>Metazoa</taxon>
        <taxon>Ecdysozoa</taxon>
        <taxon>Nematoda</taxon>
        <taxon>Chromadorea</taxon>
        <taxon>Rhabditida</taxon>
        <taxon>Rhabditina</taxon>
        <taxon>Diplogasteromorpha</taxon>
        <taxon>Diplogasteroidea</taxon>
        <taxon>Neodiplogasteridae</taxon>
        <taxon>Pristionchus</taxon>
    </lineage>
</organism>
<protein>
    <recommendedName>
        <fullName evidence="4">RRM domain-containing protein</fullName>
    </recommendedName>
</protein>